<sequence>MQQSISPPPPFVPNPASPDADWEQWKEAFEAYLDALEGESFTHKRKFAILRHCLGNEGRNFLKYIPKVSVITAVGEGDGIEDEYGTAIKSLDTRFKRCRNVTLERHQFYKRVQAEGESASSYVGALRLLAVSCDYKAFEEEIIKDQLVEKTNNKKVDGVRERRQVGQQKYVQSSHVTHRRKFDWKVGDVVRVTCPRYTSLSKFSSGKRIIQVGDSAVKLDDGKWWNKDKISLTKPDTARHIIGGDSDGKCIERPGVQSPITTKFIKHTKRAIKPPKKFDDYIMRFGSHTSKTIDFPVCPYRRSSRTVKAPVRLDDYTR</sequence>
<comment type="caution">
    <text evidence="1">The sequence shown here is derived from an EMBL/GenBank/DDBJ whole genome shotgun (WGS) entry which is preliminary data.</text>
</comment>
<name>A0AAV7TW44_PLEWA</name>
<evidence type="ECO:0000313" key="2">
    <source>
        <dbReference type="Proteomes" id="UP001066276"/>
    </source>
</evidence>
<organism evidence="1 2">
    <name type="scientific">Pleurodeles waltl</name>
    <name type="common">Iberian ribbed newt</name>
    <dbReference type="NCBI Taxonomy" id="8319"/>
    <lineage>
        <taxon>Eukaryota</taxon>
        <taxon>Metazoa</taxon>
        <taxon>Chordata</taxon>
        <taxon>Craniata</taxon>
        <taxon>Vertebrata</taxon>
        <taxon>Euteleostomi</taxon>
        <taxon>Amphibia</taxon>
        <taxon>Batrachia</taxon>
        <taxon>Caudata</taxon>
        <taxon>Salamandroidea</taxon>
        <taxon>Salamandridae</taxon>
        <taxon>Pleurodelinae</taxon>
        <taxon>Pleurodeles</taxon>
    </lineage>
</organism>
<dbReference type="PANTHER" id="PTHR33198:SF20">
    <property type="entry name" value="RETROTRANSPOSON GAG DOMAIN-CONTAINING PROTEIN"/>
    <property type="match status" value="1"/>
</dbReference>
<proteinExistence type="predicted"/>
<dbReference type="AlphaFoldDB" id="A0AAV7TW44"/>
<accession>A0AAV7TW44</accession>
<dbReference type="EMBL" id="JANPWB010000006">
    <property type="protein sequence ID" value="KAJ1180486.1"/>
    <property type="molecule type" value="Genomic_DNA"/>
</dbReference>
<dbReference type="Proteomes" id="UP001066276">
    <property type="component" value="Chromosome 3_2"/>
</dbReference>
<keyword evidence="2" id="KW-1185">Reference proteome</keyword>
<reference evidence="1" key="1">
    <citation type="journal article" date="2022" name="bioRxiv">
        <title>Sequencing and chromosome-scale assembly of the giantPleurodeles waltlgenome.</title>
        <authorList>
            <person name="Brown T."/>
            <person name="Elewa A."/>
            <person name="Iarovenko S."/>
            <person name="Subramanian E."/>
            <person name="Araus A.J."/>
            <person name="Petzold A."/>
            <person name="Susuki M."/>
            <person name="Suzuki K.-i.T."/>
            <person name="Hayashi T."/>
            <person name="Toyoda A."/>
            <person name="Oliveira C."/>
            <person name="Osipova E."/>
            <person name="Leigh N.D."/>
            <person name="Simon A."/>
            <person name="Yun M.H."/>
        </authorList>
    </citation>
    <scope>NUCLEOTIDE SEQUENCE</scope>
    <source>
        <strain evidence="1">20211129_DDA</strain>
        <tissue evidence="1">Liver</tissue>
    </source>
</reference>
<evidence type="ECO:0000313" key="1">
    <source>
        <dbReference type="EMBL" id="KAJ1180486.1"/>
    </source>
</evidence>
<protein>
    <submittedName>
        <fullName evidence="1">Uncharacterized protein</fullName>
    </submittedName>
</protein>
<dbReference type="PANTHER" id="PTHR33198">
    <property type="entry name" value="ANK_REP_REGION DOMAIN-CONTAINING PROTEIN-RELATED"/>
    <property type="match status" value="1"/>
</dbReference>
<gene>
    <name evidence="1" type="ORF">NDU88_005707</name>
</gene>